<dbReference type="EMBL" id="CADIKH010000271">
    <property type="protein sequence ID" value="CAB3775126.1"/>
    <property type="molecule type" value="Genomic_DNA"/>
</dbReference>
<dbReference type="InterPro" id="IPR014710">
    <property type="entry name" value="RmlC-like_jellyroll"/>
</dbReference>
<sequence>MHFTPTIDFAVVLSGEIMAIMETGMTILKQHDLFIQRGTRHGWKNATEEPCSMLFFS</sequence>
<evidence type="ECO:0000259" key="1">
    <source>
        <dbReference type="Pfam" id="PF07883"/>
    </source>
</evidence>
<protein>
    <recommendedName>
        <fullName evidence="1">Cupin type-2 domain-containing protein</fullName>
    </recommendedName>
</protein>
<evidence type="ECO:0000313" key="3">
    <source>
        <dbReference type="Proteomes" id="UP000494363"/>
    </source>
</evidence>
<dbReference type="InterPro" id="IPR011051">
    <property type="entry name" value="RmlC_Cupin_sf"/>
</dbReference>
<feature type="domain" description="Cupin type-2" evidence="1">
    <location>
        <begin position="2"/>
        <end position="55"/>
    </location>
</feature>
<evidence type="ECO:0000313" key="2">
    <source>
        <dbReference type="EMBL" id="CAB3775126.1"/>
    </source>
</evidence>
<dbReference type="Pfam" id="PF07883">
    <property type="entry name" value="Cupin_2"/>
    <property type="match status" value="1"/>
</dbReference>
<keyword evidence="3" id="KW-1185">Reference proteome</keyword>
<accession>A0A6J5FCX7</accession>
<dbReference type="InterPro" id="IPR047142">
    <property type="entry name" value="OryJ/VirC-like"/>
</dbReference>
<dbReference type="SUPFAM" id="SSF51182">
    <property type="entry name" value="RmlC-like cupins"/>
    <property type="match status" value="1"/>
</dbReference>
<dbReference type="Gene3D" id="2.60.120.10">
    <property type="entry name" value="Jelly Rolls"/>
    <property type="match status" value="1"/>
</dbReference>
<dbReference type="AlphaFoldDB" id="A0A6J5FCX7"/>
<dbReference type="PANTHER" id="PTHR36156">
    <property type="entry name" value="SLR2101 PROTEIN"/>
    <property type="match status" value="1"/>
</dbReference>
<organism evidence="2 3">
    <name type="scientific">Paraburkholderia humisilvae</name>
    <dbReference type="NCBI Taxonomy" id="627669"/>
    <lineage>
        <taxon>Bacteria</taxon>
        <taxon>Pseudomonadati</taxon>
        <taxon>Pseudomonadota</taxon>
        <taxon>Betaproteobacteria</taxon>
        <taxon>Burkholderiales</taxon>
        <taxon>Burkholderiaceae</taxon>
        <taxon>Paraburkholderia</taxon>
    </lineage>
</organism>
<proteinExistence type="predicted"/>
<name>A0A6J5FCX7_9BURK</name>
<dbReference type="RefSeq" id="WP_175233484.1">
    <property type="nucleotide sequence ID" value="NZ_JBHLTK010000335.1"/>
</dbReference>
<gene>
    <name evidence="2" type="ORF">LMG29542_08508</name>
</gene>
<dbReference type="InterPro" id="IPR013096">
    <property type="entry name" value="Cupin_2"/>
</dbReference>
<reference evidence="2 3" key="1">
    <citation type="submission" date="2020-04" db="EMBL/GenBank/DDBJ databases">
        <authorList>
            <person name="De Canck E."/>
        </authorList>
    </citation>
    <scope>NUCLEOTIDE SEQUENCE [LARGE SCALE GENOMIC DNA]</scope>
    <source>
        <strain evidence="2 3">LMG 29542</strain>
    </source>
</reference>
<dbReference type="PANTHER" id="PTHR36156:SF2">
    <property type="entry name" value="CUPIN TYPE-2 DOMAIN-CONTAINING PROTEIN"/>
    <property type="match status" value="1"/>
</dbReference>
<dbReference type="Proteomes" id="UP000494363">
    <property type="component" value="Unassembled WGS sequence"/>
</dbReference>